<evidence type="ECO:0000259" key="1">
    <source>
        <dbReference type="Pfam" id="PF18862"/>
    </source>
</evidence>
<keyword evidence="3" id="KW-1185">Reference proteome</keyword>
<dbReference type="Pfam" id="PF18862">
    <property type="entry name" value="ApeA_NTD1"/>
    <property type="match status" value="1"/>
</dbReference>
<protein>
    <recommendedName>
        <fullName evidence="1">ApeA N-terminal domain-containing protein</fullName>
    </recommendedName>
</protein>
<feature type="domain" description="ApeA N-terminal" evidence="1">
    <location>
        <begin position="10"/>
        <end position="279"/>
    </location>
</feature>
<comment type="caution">
    <text evidence="2">The sequence shown here is derived from an EMBL/GenBank/DDBJ whole genome shotgun (WGS) entry which is preliminary data.</text>
</comment>
<proteinExistence type="predicted"/>
<gene>
    <name evidence="2" type="ORF">EDD40_4348</name>
</gene>
<name>A0A3N1H8Y7_9PSEU</name>
<accession>A0A3N1H8Y7</accession>
<dbReference type="Proteomes" id="UP000268727">
    <property type="component" value="Unassembled WGS sequence"/>
</dbReference>
<dbReference type="AlphaFoldDB" id="A0A3N1H8Y7"/>
<sequence length="437" mass="49210">MTLAAEPDLEVHGEFWLPGADDKKVPGTLTFSAEEGGSLKLIGSFTEWHQFFGKAQAKDYSRILGEDDKTKYTLDGCLRTRERQTLGGGARQSFYVGQVVKDAWFDKDEAIEAEMVDVEIDHPLRWTGISGLSEQGTFSEAAGGAMTEWRIVGVPQDPRAVELPYGRLELRHVVHPPSPDITGLRMSQDVYARFDFDGLRPLSEAIDYASDLQDLVSIATQRSAAFRGVLLHHRGLSVQTSSGRAAQWPARLYSAWRVKADSNPTRTWDDRLFTFEKFGGIEGVGRWMRVAETYRELLGRMMMTRYVSESIVQDVVVSRIATLEGFDRQRFGGSQTKLLTRLKRLADHAGAPFERLVGADNVTVWCTKAKDYRNDIAHHLARYPGVEAAGMHYVGQAAYWLFVLCLLREAEAPATVFDRLVQSQRFLFEAEEIRSYL</sequence>
<organism evidence="2 3">
    <name type="scientific">Saccharothrix texasensis</name>
    <dbReference type="NCBI Taxonomy" id="103734"/>
    <lineage>
        <taxon>Bacteria</taxon>
        <taxon>Bacillati</taxon>
        <taxon>Actinomycetota</taxon>
        <taxon>Actinomycetes</taxon>
        <taxon>Pseudonocardiales</taxon>
        <taxon>Pseudonocardiaceae</taxon>
        <taxon>Saccharothrix</taxon>
    </lineage>
</organism>
<evidence type="ECO:0000313" key="2">
    <source>
        <dbReference type="EMBL" id="ROP38980.1"/>
    </source>
</evidence>
<dbReference type="RefSeq" id="WP_123744544.1">
    <property type="nucleotide sequence ID" value="NZ_RJKM01000001.1"/>
</dbReference>
<dbReference type="InterPro" id="IPR041223">
    <property type="entry name" value="ApeA_NTD"/>
</dbReference>
<reference evidence="2 3" key="1">
    <citation type="submission" date="2018-11" db="EMBL/GenBank/DDBJ databases">
        <title>Sequencing the genomes of 1000 actinobacteria strains.</title>
        <authorList>
            <person name="Klenk H.-P."/>
        </authorList>
    </citation>
    <scope>NUCLEOTIDE SEQUENCE [LARGE SCALE GENOMIC DNA]</scope>
    <source>
        <strain evidence="2 3">DSM 44231</strain>
    </source>
</reference>
<dbReference type="OrthoDB" id="4338547at2"/>
<evidence type="ECO:0000313" key="3">
    <source>
        <dbReference type="Proteomes" id="UP000268727"/>
    </source>
</evidence>
<dbReference type="EMBL" id="RJKM01000001">
    <property type="protein sequence ID" value="ROP38980.1"/>
    <property type="molecule type" value="Genomic_DNA"/>
</dbReference>